<dbReference type="PROSITE" id="PS01123">
    <property type="entry name" value="TNASE_1"/>
    <property type="match status" value="1"/>
</dbReference>
<dbReference type="GO" id="GO:0003676">
    <property type="term" value="F:nucleic acid binding"/>
    <property type="evidence" value="ECO:0007669"/>
    <property type="project" value="InterPro"/>
</dbReference>
<organism evidence="5 6">
    <name type="scientific">Dactylococcopsis salina (strain PCC 8305)</name>
    <name type="common">Myxobactron salinum</name>
    <dbReference type="NCBI Taxonomy" id="13035"/>
    <lineage>
        <taxon>Bacteria</taxon>
        <taxon>Bacillati</taxon>
        <taxon>Cyanobacteriota</taxon>
        <taxon>Cyanophyceae</taxon>
        <taxon>Nodosilineales</taxon>
        <taxon>Cymatolegaceae</taxon>
        <taxon>Dactylococcopsis</taxon>
    </lineage>
</organism>
<feature type="domain" description="TNase-like" evidence="4">
    <location>
        <begin position="28"/>
        <end position="152"/>
    </location>
</feature>
<dbReference type="InterPro" id="IPR002071">
    <property type="entry name" value="Thermonucl_AS"/>
</dbReference>
<dbReference type="InterPro" id="IPR016071">
    <property type="entry name" value="Staphylococal_nuclease_OB-fold"/>
</dbReference>
<keyword evidence="6" id="KW-1185">Reference proteome</keyword>
<dbReference type="PANTHER" id="PTHR12302">
    <property type="entry name" value="EBNA2 BINDING PROTEIN P100"/>
    <property type="match status" value="1"/>
</dbReference>
<dbReference type="SMART" id="SM00318">
    <property type="entry name" value="SNc"/>
    <property type="match status" value="1"/>
</dbReference>
<keyword evidence="3" id="KW-0378">Hydrolase</keyword>
<dbReference type="AlphaFoldDB" id="K9YTX2"/>
<dbReference type="OrthoDB" id="465137at2"/>
<evidence type="ECO:0000313" key="6">
    <source>
        <dbReference type="Proteomes" id="UP000010482"/>
    </source>
</evidence>
<dbReference type="PROSITE" id="PS50830">
    <property type="entry name" value="TNASE_3"/>
    <property type="match status" value="1"/>
</dbReference>
<dbReference type="Gene3D" id="2.40.50.90">
    <property type="match status" value="1"/>
</dbReference>
<dbReference type="SUPFAM" id="SSF50199">
    <property type="entry name" value="Staphylococcal nuclease"/>
    <property type="match status" value="1"/>
</dbReference>
<evidence type="ECO:0000313" key="5">
    <source>
        <dbReference type="EMBL" id="AFZ49563.1"/>
    </source>
</evidence>
<accession>K9YTX2</accession>
<evidence type="ECO:0000256" key="3">
    <source>
        <dbReference type="ARBA" id="ARBA00022801"/>
    </source>
</evidence>
<dbReference type="Pfam" id="PF00565">
    <property type="entry name" value="SNase"/>
    <property type="match status" value="1"/>
</dbReference>
<dbReference type="HOGENOM" id="CLU_046484_7_0_3"/>
<keyword evidence="1" id="KW-0540">Nuclease</keyword>
<sequence>MTSHFKKALLTIGFLISLFLFLQNADSSYLPAKIVSIIDGDTIKIDRNGKPVIVRLACIDAPETQQRGGKASSRRLEQLIPIGTKIKLRMITEDRYGRQVAEVYQDDRLINLRMVKDGQAIVYEDYIDPCDAQRYREAQRNAERLEAGVWSLDDPIAPWLYRQGKRPPLPIASRENLPNCINGDCDCSHFSTQAEAQQVLNAFSLQ</sequence>
<evidence type="ECO:0000256" key="2">
    <source>
        <dbReference type="ARBA" id="ARBA00022759"/>
    </source>
</evidence>
<dbReference type="GO" id="GO:0016787">
    <property type="term" value="F:hydrolase activity"/>
    <property type="evidence" value="ECO:0007669"/>
    <property type="project" value="UniProtKB-KW"/>
</dbReference>
<protein>
    <submittedName>
        <fullName evidence="5">Micrococcal nuclease-like nuclease</fullName>
    </submittedName>
</protein>
<dbReference type="InterPro" id="IPR035437">
    <property type="entry name" value="SNase_OB-fold_sf"/>
</dbReference>
<dbReference type="PROSITE" id="PS01284">
    <property type="entry name" value="TNASE_2"/>
    <property type="match status" value="1"/>
</dbReference>
<evidence type="ECO:0000259" key="4">
    <source>
        <dbReference type="PROSITE" id="PS50830"/>
    </source>
</evidence>
<reference evidence="5" key="1">
    <citation type="submission" date="2012-04" db="EMBL/GenBank/DDBJ databases">
        <title>Finished genome of Dactylococcopsis salina PCC 8305.</title>
        <authorList>
            <consortium name="US DOE Joint Genome Institute"/>
            <person name="Gugger M."/>
            <person name="Coursin T."/>
            <person name="Rippka R."/>
            <person name="Tandeau De Marsac N."/>
            <person name="Huntemann M."/>
            <person name="Wei C.-L."/>
            <person name="Han J."/>
            <person name="Detter J.C."/>
            <person name="Han C."/>
            <person name="Tapia R."/>
            <person name="Daligault H."/>
            <person name="Chen A."/>
            <person name="Krypides N."/>
            <person name="Mavromatis K."/>
            <person name="Markowitz V."/>
            <person name="Szeto E."/>
            <person name="Ivanova N."/>
            <person name="Ovchinnikova G."/>
            <person name="Pagani I."/>
            <person name="Pati A."/>
            <person name="Goodwin L."/>
            <person name="Peters L."/>
            <person name="Pitluck S."/>
            <person name="Woyke T."/>
            <person name="Kerfeld C."/>
        </authorList>
    </citation>
    <scope>NUCLEOTIDE SEQUENCE [LARGE SCALE GENOMIC DNA]</scope>
    <source>
        <strain evidence="5">PCC 8305</strain>
    </source>
</reference>
<proteinExistence type="predicted"/>
<dbReference type="STRING" id="13035.Dacsa_0815"/>
<dbReference type="RefSeq" id="WP_015228575.1">
    <property type="nucleotide sequence ID" value="NC_019780.1"/>
</dbReference>
<gene>
    <name evidence="5" type="ORF">Dacsa_0815</name>
</gene>
<dbReference type="GO" id="GO:0004519">
    <property type="term" value="F:endonuclease activity"/>
    <property type="evidence" value="ECO:0007669"/>
    <property type="project" value="UniProtKB-KW"/>
</dbReference>
<dbReference type="Proteomes" id="UP000010482">
    <property type="component" value="Chromosome"/>
</dbReference>
<dbReference type="EMBL" id="CP003944">
    <property type="protein sequence ID" value="AFZ49563.1"/>
    <property type="molecule type" value="Genomic_DNA"/>
</dbReference>
<dbReference type="eggNOG" id="COG1525">
    <property type="taxonomic scope" value="Bacteria"/>
</dbReference>
<name>K9YTX2_DACS8</name>
<dbReference type="PANTHER" id="PTHR12302:SF3">
    <property type="entry name" value="SERINE_THREONINE-PROTEIN KINASE 31"/>
    <property type="match status" value="1"/>
</dbReference>
<evidence type="ECO:0000256" key="1">
    <source>
        <dbReference type="ARBA" id="ARBA00022722"/>
    </source>
</evidence>
<dbReference type="KEGG" id="dsl:Dacsa_0815"/>
<keyword evidence="2" id="KW-0255">Endonuclease</keyword>